<feature type="signal peptide" evidence="1">
    <location>
        <begin position="1"/>
        <end position="17"/>
    </location>
</feature>
<dbReference type="PRINTS" id="PR00837">
    <property type="entry name" value="V5TPXLIKE"/>
</dbReference>
<dbReference type="GeneID" id="100899205"/>
<dbReference type="InterPro" id="IPR014044">
    <property type="entry name" value="CAP_dom"/>
</dbReference>
<dbReference type="Proteomes" id="UP000694867">
    <property type="component" value="Unplaced"/>
</dbReference>
<dbReference type="PROSITE" id="PS01009">
    <property type="entry name" value="CRISP_1"/>
    <property type="match status" value="1"/>
</dbReference>
<proteinExistence type="predicted"/>
<gene>
    <name evidence="4" type="primary">LOC100899205</name>
</gene>
<evidence type="ECO:0000259" key="2">
    <source>
        <dbReference type="SMART" id="SM00198"/>
    </source>
</evidence>
<dbReference type="Gene3D" id="3.40.33.10">
    <property type="entry name" value="CAP"/>
    <property type="match status" value="1"/>
</dbReference>
<dbReference type="SMART" id="SM00198">
    <property type="entry name" value="SCP"/>
    <property type="match status" value="1"/>
</dbReference>
<organism evidence="3 4">
    <name type="scientific">Galendromus occidentalis</name>
    <name type="common">western predatory mite</name>
    <dbReference type="NCBI Taxonomy" id="34638"/>
    <lineage>
        <taxon>Eukaryota</taxon>
        <taxon>Metazoa</taxon>
        <taxon>Ecdysozoa</taxon>
        <taxon>Arthropoda</taxon>
        <taxon>Chelicerata</taxon>
        <taxon>Arachnida</taxon>
        <taxon>Acari</taxon>
        <taxon>Parasitiformes</taxon>
        <taxon>Mesostigmata</taxon>
        <taxon>Gamasina</taxon>
        <taxon>Phytoseioidea</taxon>
        <taxon>Phytoseiidae</taxon>
        <taxon>Typhlodrominae</taxon>
        <taxon>Galendromus</taxon>
    </lineage>
</organism>
<dbReference type="GO" id="GO:0005576">
    <property type="term" value="C:extracellular region"/>
    <property type="evidence" value="ECO:0007669"/>
    <property type="project" value="InterPro"/>
</dbReference>
<evidence type="ECO:0000313" key="4">
    <source>
        <dbReference type="RefSeq" id="XP_018497308.1"/>
    </source>
</evidence>
<evidence type="ECO:0000256" key="1">
    <source>
        <dbReference type="SAM" id="SignalP"/>
    </source>
</evidence>
<keyword evidence="1" id="KW-0732">Signal</keyword>
<dbReference type="InterPro" id="IPR001283">
    <property type="entry name" value="CRISP-related"/>
</dbReference>
<dbReference type="SUPFAM" id="SSF55797">
    <property type="entry name" value="PR-1-like"/>
    <property type="match status" value="1"/>
</dbReference>
<dbReference type="Pfam" id="PF00188">
    <property type="entry name" value="CAP"/>
    <property type="match status" value="1"/>
</dbReference>
<dbReference type="PRINTS" id="PR00838">
    <property type="entry name" value="V5ALLERGEN"/>
</dbReference>
<dbReference type="AlphaFoldDB" id="A0AAJ7PBG8"/>
<dbReference type="InterPro" id="IPR035940">
    <property type="entry name" value="CAP_sf"/>
</dbReference>
<accession>A0AAJ7PBG8</accession>
<dbReference type="RefSeq" id="XP_018497308.1">
    <property type="nucleotide sequence ID" value="XM_018641792.1"/>
</dbReference>
<protein>
    <submittedName>
        <fullName evidence="4">Venom allergen 5.02</fullName>
    </submittedName>
</protein>
<evidence type="ECO:0000313" key="3">
    <source>
        <dbReference type="Proteomes" id="UP000694867"/>
    </source>
</evidence>
<dbReference type="InterPro" id="IPR018244">
    <property type="entry name" value="Allrgn_V5/Tpx1_CS"/>
</dbReference>
<keyword evidence="3" id="KW-1185">Reference proteome</keyword>
<reference evidence="4" key="1">
    <citation type="submission" date="2025-08" db="UniProtKB">
        <authorList>
            <consortium name="RefSeq"/>
        </authorList>
    </citation>
    <scope>IDENTIFICATION</scope>
</reference>
<dbReference type="PANTHER" id="PTHR10334">
    <property type="entry name" value="CYSTEINE-RICH SECRETORY PROTEIN-RELATED"/>
    <property type="match status" value="1"/>
</dbReference>
<dbReference type="KEGG" id="goe:100899205"/>
<dbReference type="InterPro" id="IPR002413">
    <property type="entry name" value="V5_allergen-like"/>
</dbReference>
<feature type="chain" id="PRO_5042528709" evidence="1">
    <location>
        <begin position="18"/>
        <end position="259"/>
    </location>
</feature>
<name>A0AAJ7PBG8_9ACAR</name>
<sequence length="259" mass="27928">MKFFAAALVSLLGLANANVCTQGVKKFCSSRGGQATACMNYQCSAAIKTSTGDENFKEQMLRAHNRYRTEGFQGQSAADMLAVSWSDELAQTALLWVSHLCDQNSMLDGGHDKCRVSPSFDSVGQNLAWGAGSAWGGPIDADKMAVKGWNDEKKDATNGMMFPFSPPNGPVIGHYTQVVWSGSYKIGCAYVTRRADRYGYQGWIACNYAQAGNMVGDNVFTRGSPGSKCPQGSSKSSNGLCTVQNEDALRRALGLRRLD</sequence>
<dbReference type="CDD" id="cd05380">
    <property type="entry name" value="CAP_euk"/>
    <property type="match status" value="1"/>
</dbReference>
<feature type="domain" description="SCP" evidence="2">
    <location>
        <begin position="55"/>
        <end position="216"/>
    </location>
</feature>